<feature type="domain" description="RRM" evidence="4">
    <location>
        <begin position="89"/>
        <end position="190"/>
    </location>
</feature>
<dbReference type="EMBL" id="JAMYWD010000007">
    <property type="protein sequence ID" value="KAJ4967033.1"/>
    <property type="molecule type" value="Genomic_DNA"/>
</dbReference>
<accession>A0A9Q0QPG1</accession>
<feature type="compositionally biased region" description="Basic residues" evidence="3">
    <location>
        <begin position="1"/>
        <end position="13"/>
    </location>
</feature>
<keyword evidence="6" id="KW-1185">Reference proteome</keyword>
<dbReference type="AlphaFoldDB" id="A0A9Q0QPG1"/>
<dbReference type="OrthoDB" id="1875751at2759"/>
<keyword evidence="1 2" id="KW-0694">RNA-binding</keyword>
<name>A0A9Q0QPG1_9MAGN</name>
<dbReference type="InterPro" id="IPR000504">
    <property type="entry name" value="RRM_dom"/>
</dbReference>
<dbReference type="Gene3D" id="3.30.70.330">
    <property type="match status" value="2"/>
</dbReference>
<protein>
    <recommendedName>
        <fullName evidence="4">RRM domain-containing protein</fullName>
    </recommendedName>
</protein>
<evidence type="ECO:0000256" key="1">
    <source>
        <dbReference type="ARBA" id="ARBA00022884"/>
    </source>
</evidence>
<evidence type="ECO:0000256" key="3">
    <source>
        <dbReference type="SAM" id="MobiDB-lite"/>
    </source>
</evidence>
<feature type="domain" description="RRM" evidence="4">
    <location>
        <begin position="181"/>
        <end position="258"/>
    </location>
</feature>
<dbReference type="GO" id="GO:0005634">
    <property type="term" value="C:nucleus"/>
    <property type="evidence" value="ECO:0007669"/>
    <property type="project" value="TreeGrafter"/>
</dbReference>
<evidence type="ECO:0000256" key="2">
    <source>
        <dbReference type="PROSITE-ProRule" id="PRU00176"/>
    </source>
</evidence>
<dbReference type="InterPro" id="IPR012677">
    <property type="entry name" value="Nucleotide-bd_a/b_plait_sf"/>
</dbReference>
<dbReference type="PANTHER" id="PTHR48024:SF9">
    <property type="entry name" value="UBP1-ASSOCIATED PROTEINS 1A-RELATED"/>
    <property type="match status" value="1"/>
</dbReference>
<dbReference type="Pfam" id="PF00076">
    <property type="entry name" value="RRM_1"/>
    <property type="match status" value="2"/>
</dbReference>
<comment type="caution">
    <text evidence="5">The sequence shown here is derived from an EMBL/GenBank/DDBJ whole genome shotgun (WGS) entry which is preliminary data.</text>
</comment>
<feature type="compositionally biased region" description="Acidic residues" evidence="3">
    <location>
        <begin position="32"/>
        <end position="42"/>
    </location>
</feature>
<gene>
    <name evidence="5" type="ORF">NE237_018882</name>
</gene>
<evidence type="ECO:0000259" key="4">
    <source>
        <dbReference type="PROSITE" id="PS50102"/>
    </source>
</evidence>
<feature type="region of interest" description="Disordered" evidence="3">
    <location>
        <begin position="1"/>
        <end position="42"/>
    </location>
</feature>
<sequence length="392" mass="42402">MARNKNKKRKLAKKQQQQHLEKAPVVGKDSDSDSEDSLSESELESGKIQKILEPYTKDQLIEFICDAAVKDSVILQSIRSTADRDISHRKIFVHGLAWDTTSESLTAAFKTYGEIEDLKVVTDRVTGKAKGYGFVIFKTRAGAKKALKQPQKKINNRVTSCQLASIGPIPAVQNQQDTTGRKIYVSNVNFDADPEKLRSFFAKFGEIEMGPMGFDVLTGKPRGFALFLYKTQAGAKKALEEPYKMFEGHQLHCHRASETKNKPANAMQLPVQTPLAAVAAAQNLALFSQHPTLNPMYSGLVGHPNAGLLGHPNAGLVGHQNAGLLAGPVNPLMASALNPVAIPSSQVAGGSLGNAMGMGGYGASHGQLPEGTIRLRGLFLVIHLRVDEVQLS</sequence>
<dbReference type="GO" id="GO:0003723">
    <property type="term" value="F:RNA binding"/>
    <property type="evidence" value="ECO:0007669"/>
    <property type="project" value="UniProtKB-UniRule"/>
</dbReference>
<evidence type="ECO:0000313" key="5">
    <source>
        <dbReference type="EMBL" id="KAJ4967033.1"/>
    </source>
</evidence>
<organism evidence="5 6">
    <name type="scientific">Protea cynaroides</name>
    <dbReference type="NCBI Taxonomy" id="273540"/>
    <lineage>
        <taxon>Eukaryota</taxon>
        <taxon>Viridiplantae</taxon>
        <taxon>Streptophyta</taxon>
        <taxon>Embryophyta</taxon>
        <taxon>Tracheophyta</taxon>
        <taxon>Spermatophyta</taxon>
        <taxon>Magnoliopsida</taxon>
        <taxon>Proteales</taxon>
        <taxon>Proteaceae</taxon>
        <taxon>Protea</taxon>
    </lineage>
</organism>
<dbReference type="Proteomes" id="UP001141806">
    <property type="component" value="Unassembled WGS sequence"/>
</dbReference>
<dbReference type="PANTHER" id="PTHR48024">
    <property type="entry name" value="GEO13361P1-RELATED"/>
    <property type="match status" value="1"/>
</dbReference>
<evidence type="ECO:0000313" key="6">
    <source>
        <dbReference type="Proteomes" id="UP001141806"/>
    </source>
</evidence>
<dbReference type="InterPro" id="IPR035979">
    <property type="entry name" value="RBD_domain_sf"/>
</dbReference>
<proteinExistence type="predicted"/>
<dbReference type="SUPFAM" id="SSF54928">
    <property type="entry name" value="RNA-binding domain, RBD"/>
    <property type="match status" value="2"/>
</dbReference>
<reference evidence="5" key="1">
    <citation type="journal article" date="2023" name="Plant J.">
        <title>The genome of the king protea, Protea cynaroides.</title>
        <authorList>
            <person name="Chang J."/>
            <person name="Duong T.A."/>
            <person name="Schoeman C."/>
            <person name="Ma X."/>
            <person name="Roodt D."/>
            <person name="Barker N."/>
            <person name="Li Z."/>
            <person name="Van de Peer Y."/>
            <person name="Mizrachi E."/>
        </authorList>
    </citation>
    <scope>NUCLEOTIDE SEQUENCE</scope>
    <source>
        <tissue evidence="5">Young leaves</tissue>
    </source>
</reference>
<dbReference type="SMART" id="SM00360">
    <property type="entry name" value="RRM"/>
    <property type="match status" value="2"/>
</dbReference>
<dbReference type="PROSITE" id="PS50102">
    <property type="entry name" value="RRM"/>
    <property type="match status" value="2"/>
</dbReference>
<dbReference type="InterPro" id="IPR050886">
    <property type="entry name" value="RNA-binding_reg"/>
</dbReference>